<dbReference type="InterPro" id="IPR020084">
    <property type="entry name" value="NUDIX_hydrolase_CS"/>
</dbReference>
<dbReference type="AlphaFoldDB" id="A0A0J8JHG9"/>
<comment type="catalytic activity">
    <reaction evidence="1">
        <text>GDP-alpha-D-mannose + H2O = alpha-D-mannose 1-phosphate + GMP + 2 H(+)</text>
        <dbReference type="Rhea" id="RHEA:27978"/>
        <dbReference type="ChEBI" id="CHEBI:15377"/>
        <dbReference type="ChEBI" id="CHEBI:15378"/>
        <dbReference type="ChEBI" id="CHEBI:57527"/>
        <dbReference type="ChEBI" id="CHEBI:58115"/>
        <dbReference type="ChEBI" id="CHEBI:58409"/>
    </reaction>
</comment>
<dbReference type="EMBL" id="LAZL01000039">
    <property type="protein sequence ID" value="KMT63876.1"/>
    <property type="molecule type" value="Genomic_DNA"/>
</dbReference>
<dbReference type="GO" id="GO:0005829">
    <property type="term" value="C:cytosol"/>
    <property type="evidence" value="ECO:0007669"/>
    <property type="project" value="TreeGrafter"/>
</dbReference>
<dbReference type="GO" id="GO:0016787">
    <property type="term" value="F:hydrolase activity"/>
    <property type="evidence" value="ECO:0007669"/>
    <property type="project" value="UniProtKB-KW"/>
</dbReference>
<evidence type="ECO:0000256" key="4">
    <source>
        <dbReference type="ARBA" id="ARBA00016377"/>
    </source>
</evidence>
<dbReference type="SUPFAM" id="SSF55811">
    <property type="entry name" value="Nudix"/>
    <property type="match status" value="1"/>
</dbReference>
<dbReference type="PROSITE" id="PS51462">
    <property type="entry name" value="NUDIX"/>
    <property type="match status" value="1"/>
</dbReference>
<reference evidence="9 10" key="1">
    <citation type="submission" date="2015-04" db="EMBL/GenBank/DDBJ databases">
        <title>Draft Genome Sequence of the Novel Agar-Digesting Marine Bacterium Q1.</title>
        <authorList>
            <person name="Li Y."/>
            <person name="Li D."/>
            <person name="Chen G."/>
            <person name="Du Z."/>
        </authorList>
    </citation>
    <scope>NUCLEOTIDE SEQUENCE [LARGE SCALE GENOMIC DNA]</scope>
    <source>
        <strain evidence="9 10">Q1</strain>
    </source>
</reference>
<evidence type="ECO:0000256" key="1">
    <source>
        <dbReference type="ARBA" id="ARBA00000847"/>
    </source>
</evidence>
<evidence type="ECO:0000313" key="10">
    <source>
        <dbReference type="Proteomes" id="UP000037600"/>
    </source>
</evidence>
<evidence type="ECO:0000256" key="7">
    <source>
        <dbReference type="ARBA" id="ARBA00032272"/>
    </source>
</evidence>
<name>A0A0J8JHG9_9ALTE</name>
<dbReference type="InterPro" id="IPR015797">
    <property type="entry name" value="NUDIX_hydrolase-like_dom_sf"/>
</dbReference>
<dbReference type="Gene3D" id="3.90.79.10">
    <property type="entry name" value="Nucleoside Triphosphate Pyrophosphohydrolase"/>
    <property type="match status" value="1"/>
</dbReference>
<keyword evidence="10" id="KW-1185">Reference proteome</keyword>
<dbReference type="PANTHER" id="PTHR11839:SF18">
    <property type="entry name" value="NUDIX HYDROLASE DOMAIN-CONTAINING PROTEIN"/>
    <property type="match status" value="1"/>
</dbReference>
<gene>
    <name evidence="9" type="ORF">XM47_17455</name>
</gene>
<dbReference type="PROSITE" id="PS00893">
    <property type="entry name" value="NUDIX_BOX"/>
    <property type="match status" value="1"/>
</dbReference>
<dbReference type="PANTHER" id="PTHR11839">
    <property type="entry name" value="UDP/ADP-SUGAR PYROPHOSPHATASE"/>
    <property type="match status" value="1"/>
</dbReference>
<dbReference type="GO" id="GO:0006753">
    <property type="term" value="P:nucleoside phosphate metabolic process"/>
    <property type="evidence" value="ECO:0007669"/>
    <property type="project" value="TreeGrafter"/>
</dbReference>
<protein>
    <recommendedName>
        <fullName evidence="4">GDP-mannose pyrophosphatase</fullName>
    </recommendedName>
    <alternativeName>
        <fullName evidence="6">GDP-mannose hydrolase</fullName>
    </alternativeName>
    <alternativeName>
        <fullName evidence="7">GDPMK</fullName>
    </alternativeName>
</protein>
<organism evidence="9 10">
    <name type="scientific">Catenovulum maritimum</name>
    <dbReference type="NCBI Taxonomy" id="1513271"/>
    <lineage>
        <taxon>Bacteria</taxon>
        <taxon>Pseudomonadati</taxon>
        <taxon>Pseudomonadota</taxon>
        <taxon>Gammaproteobacteria</taxon>
        <taxon>Alteromonadales</taxon>
        <taxon>Alteromonadaceae</taxon>
        <taxon>Catenovulum</taxon>
    </lineage>
</organism>
<sequence>MDEANPWKTNSSREIYSNPWIKVREDKVTTPANTDGIYSVVEFQNSAVGIVPLDSAGYTWLVGQWRYPLQEYSWEIIEGGCPINEEPLDCAIRELKEEAGLVAQNYQEILNMSLSNSSTDDRATVYLATDIEIGEAEPEETEDLKLIRLPLSEAIEYAMTGKIHDAISVAALLKLKILGY</sequence>
<comment type="cofactor">
    <cofactor evidence="2">
        <name>Mg(2+)</name>
        <dbReference type="ChEBI" id="CHEBI:18420"/>
    </cofactor>
</comment>
<dbReference type="InterPro" id="IPR000086">
    <property type="entry name" value="NUDIX_hydrolase_dom"/>
</dbReference>
<dbReference type="GO" id="GO:0019693">
    <property type="term" value="P:ribose phosphate metabolic process"/>
    <property type="evidence" value="ECO:0007669"/>
    <property type="project" value="TreeGrafter"/>
</dbReference>
<evidence type="ECO:0000259" key="8">
    <source>
        <dbReference type="PROSITE" id="PS51462"/>
    </source>
</evidence>
<keyword evidence="5" id="KW-0378">Hydrolase</keyword>
<dbReference type="Proteomes" id="UP000037600">
    <property type="component" value="Unassembled WGS sequence"/>
</dbReference>
<dbReference type="OrthoDB" id="177518at2"/>
<dbReference type="CDD" id="cd24161">
    <property type="entry name" value="NUDIX_ADPRase_Ndx2"/>
    <property type="match status" value="1"/>
</dbReference>
<accession>A0A0J8JHG9</accession>
<evidence type="ECO:0000313" key="9">
    <source>
        <dbReference type="EMBL" id="KMT63876.1"/>
    </source>
</evidence>
<evidence type="ECO:0000256" key="3">
    <source>
        <dbReference type="ARBA" id="ARBA00007275"/>
    </source>
</evidence>
<dbReference type="Pfam" id="PF00293">
    <property type="entry name" value="NUDIX"/>
    <property type="match status" value="1"/>
</dbReference>
<feature type="domain" description="Nudix hydrolase" evidence="8">
    <location>
        <begin position="43"/>
        <end position="171"/>
    </location>
</feature>
<comment type="similarity">
    <text evidence="3">Belongs to the Nudix hydrolase family. NudK subfamily.</text>
</comment>
<evidence type="ECO:0000256" key="6">
    <source>
        <dbReference type="ARBA" id="ARBA00032162"/>
    </source>
</evidence>
<proteinExistence type="inferred from homology"/>
<dbReference type="STRING" id="1513271.XM47_17455"/>
<comment type="caution">
    <text evidence="9">The sequence shown here is derived from an EMBL/GenBank/DDBJ whole genome shotgun (WGS) entry which is preliminary data.</text>
</comment>
<evidence type="ECO:0000256" key="2">
    <source>
        <dbReference type="ARBA" id="ARBA00001946"/>
    </source>
</evidence>
<evidence type="ECO:0000256" key="5">
    <source>
        <dbReference type="ARBA" id="ARBA00022801"/>
    </source>
</evidence>